<gene>
    <name evidence="2" type="ORF">E2C01_026957</name>
</gene>
<comment type="caution">
    <text evidence="2">The sequence shown here is derived from an EMBL/GenBank/DDBJ whole genome shotgun (WGS) entry which is preliminary data.</text>
</comment>
<protein>
    <submittedName>
        <fullName evidence="2">Uncharacterized protein</fullName>
    </submittedName>
</protein>
<organism evidence="2 3">
    <name type="scientific">Portunus trituberculatus</name>
    <name type="common">Swimming crab</name>
    <name type="synonym">Neptunus trituberculatus</name>
    <dbReference type="NCBI Taxonomy" id="210409"/>
    <lineage>
        <taxon>Eukaryota</taxon>
        <taxon>Metazoa</taxon>
        <taxon>Ecdysozoa</taxon>
        <taxon>Arthropoda</taxon>
        <taxon>Crustacea</taxon>
        <taxon>Multicrustacea</taxon>
        <taxon>Malacostraca</taxon>
        <taxon>Eumalacostraca</taxon>
        <taxon>Eucarida</taxon>
        <taxon>Decapoda</taxon>
        <taxon>Pleocyemata</taxon>
        <taxon>Brachyura</taxon>
        <taxon>Eubrachyura</taxon>
        <taxon>Portunoidea</taxon>
        <taxon>Portunidae</taxon>
        <taxon>Portuninae</taxon>
        <taxon>Portunus</taxon>
    </lineage>
</organism>
<sequence length="162" mass="17636">MKPMLKRKTLFCDGETADGTAEVGEEGAGQQQVQDHDTWCLAEQRRAVDNHDAQNIPPESQLPIIIAPLSRTHSPAFITATQPSLHHSSHTAQPPSQPHSQPPSQTHTPAFITATQPSLHHSSHTAQPPSQQPHSPASITAATQHTPNINNTGQTYSWHCKH</sequence>
<reference evidence="2 3" key="1">
    <citation type="submission" date="2019-05" db="EMBL/GenBank/DDBJ databases">
        <title>Another draft genome of Portunus trituberculatus and its Hox gene families provides insights of decapod evolution.</title>
        <authorList>
            <person name="Jeong J.-H."/>
            <person name="Song I."/>
            <person name="Kim S."/>
            <person name="Choi T."/>
            <person name="Kim D."/>
            <person name="Ryu S."/>
            <person name="Kim W."/>
        </authorList>
    </citation>
    <scope>NUCLEOTIDE SEQUENCE [LARGE SCALE GENOMIC DNA]</scope>
    <source>
        <tissue evidence="2">Muscle</tissue>
    </source>
</reference>
<evidence type="ECO:0000313" key="3">
    <source>
        <dbReference type="Proteomes" id="UP000324222"/>
    </source>
</evidence>
<evidence type="ECO:0000313" key="2">
    <source>
        <dbReference type="EMBL" id="MPC33603.1"/>
    </source>
</evidence>
<accession>A0A5B7EKN5</accession>
<dbReference type="Proteomes" id="UP000324222">
    <property type="component" value="Unassembled WGS sequence"/>
</dbReference>
<dbReference type="EMBL" id="VSRR010002868">
    <property type="protein sequence ID" value="MPC33603.1"/>
    <property type="molecule type" value="Genomic_DNA"/>
</dbReference>
<evidence type="ECO:0000256" key="1">
    <source>
        <dbReference type="SAM" id="MobiDB-lite"/>
    </source>
</evidence>
<proteinExistence type="predicted"/>
<dbReference type="AlphaFoldDB" id="A0A5B7EKN5"/>
<feature type="region of interest" description="Disordered" evidence="1">
    <location>
        <begin position="75"/>
        <end position="162"/>
    </location>
</feature>
<keyword evidence="3" id="KW-1185">Reference proteome</keyword>
<name>A0A5B7EKN5_PORTR</name>
<feature type="compositionally biased region" description="Polar residues" evidence="1">
    <location>
        <begin position="140"/>
        <end position="162"/>
    </location>
</feature>
<feature type="compositionally biased region" description="Low complexity" evidence="1">
    <location>
        <begin position="124"/>
        <end position="138"/>
    </location>
</feature>
<feature type="compositionally biased region" description="Low complexity" evidence="1">
    <location>
        <begin position="17"/>
        <end position="33"/>
    </location>
</feature>
<feature type="region of interest" description="Disordered" evidence="1">
    <location>
        <begin position="1"/>
        <end position="35"/>
    </location>
</feature>